<dbReference type="EMBL" id="BMAO01027184">
    <property type="protein sequence ID" value="GFR15037.1"/>
    <property type="molecule type" value="Genomic_DNA"/>
</dbReference>
<dbReference type="AlphaFoldDB" id="A0A8X6LNM0"/>
<reference evidence="1" key="1">
    <citation type="submission" date="2020-07" db="EMBL/GenBank/DDBJ databases">
        <title>Multicomponent nature underlies the extraordinary mechanical properties of spider dragline silk.</title>
        <authorList>
            <person name="Kono N."/>
            <person name="Nakamura H."/>
            <person name="Mori M."/>
            <person name="Yoshida Y."/>
            <person name="Ohtoshi R."/>
            <person name="Malay A.D."/>
            <person name="Moran D.A.P."/>
            <person name="Tomita M."/>
            <person name="Numata K."/>
            <person name="Arakawa K."/>
        </authorList>
    </citation>
    <scope>NUCLEOTIDE SEQUENCE</scope>
</reference>
<evidence type="ECO:0000313" key="2">
    <source>
        <dbReference type="Proteomes" id="UP000887116"/>
    </source>
</evidence>
<dbReference type="Proteomes" id="UP000887116">
    <property type="component" value="Unassembled WGS sequence"/>
</dbReference>
<dbReference type="OrthoDB" id="10498907at2759"/>
<name>A0A8X6LNM0_TRICU</name>
<evidence type="ECO:0000313" key="1">
    <source>
        <dbReference type="EMBL" id="GFR15037.1"/>
    </source>
</evidence>
<gene>
    <name evidence="1" type="ORF">TNCT_678521</name>
</gene>
<proteinExistence type="predicted"/>
<comment type="caution">
    <text evidence="1">The sequence shown here is derived from an EMBL/GenBank/DDBJ whole genome shotgun (WGS) entry which is preliminary data.</text>
</comment>
<protein>
    <submittedName>
        <fullName evidence="1">Uncharacterized protein</fullName>
    </submittedName>
</protein>
<sequence length="114" mass="13212">MAKSENKDKNVGHTINQIKTISNQNDSLFIELQYVDVIVDDIPLIATLDSGANSVIINKKYMSAKKKKSSFSNNFNQLFRRTENCKRFRIYDLIEREENTNHSRSSVREIEAEI</sequence>
<accession>A0A8X6LNM0</accession>
<organism evidence="1 2">
    <name type="scientific">Trichonephila clavata</name>
    <name type="common">Joro spider</name>
    <name type="synonym">Nephila clavata</name>
    <dbReference type="NCBI Taxonomy" id="2740835"/>
    <lineage>
        <taxon>Eukaryota</taxon>
        <taxon>Metazoa</taxon>
        <taxon>Ecdysozoa</taxon>
        <taxon>Arthropoda</taxon>
        <taxon>Chelicerata</taxon>
        <taxon>Arachnida</taxon>
        <taxon>Araneae</taxon>
        <taxon>Araneomorphae</taxon>
        <taxon>Entelegynae</taxon>
        <taxon>Araneoidea</taxon>
        <taxon>Nephilidae</taxon>
        <taxon>Trichonephila</taxon>
    </lineage>
</organism>
<keyword evidence="2" id="KW-1185">Reference proteome</keyword>